<dbReference type="GO" id="GO:0010112">
    <property type="term" value="P:regulation of systemic acquired resistance"/>
    <property type="evidence" value="ECO:0007669"/>
    <property type="project" value="InterPro"/>
</dbReference>
<dbReference type="EnsemblPlants" id="MELO3C017302.2.1">
    <property type="protein sequence ID" value="MELO3C017302.2.1"/>
    <property type="gene ID" value="MELO3C017302.2"/>
</dbReference>
<feature type="compositionally biased region" description="Basic and acidic residues" evidence="1">
    <location>
        <begin position="61"/>
        <end position="80"/>
    </location>
</feature>
<proteinExistence type="predicted"/>
<dbReference type="PANTHER" id="PTHR35735">
    <property type="entry name" value="PROTEIN NIM1-INTERACTING 2"/>
    <property type="match status" value="1"/>
</dbReference>
<reference evidence="2" key="1">
    <citation type="submission" date="2023-03" db="UniProtKB">
        <authorList>
            <consortium name="EnsemblPlants"/>
        </authorList>
    </citation>
    <scope>IDENTIFICATION</scope>
</reference>
<organism evidence="2">
    <name type="scientific">Cucumis melo</name>
    <name type="common">Muskmelon</name>
    <dbReference type="NCBI Taxonomy" id="3656"/>
    <lineage>
        <taxon>Eukaryota</taxon>
        <taxon>Viridiplantae</taxon>
        <taxon>Streptophyta</taxon>
        <taxon>Embryophyta</taxon>
        <taxon>Tracheophyta</taxon>
        <taxon>Spermatophyta</taxon>
        <taxon>Magnoliopsida</taxon>
        <taxon>eudicotyledons</taxon>
        <taxon>Gunneridae</taxon>
        <taxon>Pentapetalae</taxon>
        <taxon>rosids</taxon>
        <taxon>fabids</taxon>
        <taxon>Cucurbitales</taxon>
        <taxon>Cucurbitaceae</taxon>
        <taxon>Benincaseae</taxon>
        <taxon>Cucumis</taxon>
    </lineage>
</organism>
<evidence type="ECO:0000313" key="2">
    <source>
        <dbReference type="EnsemblPlants" id="MELO3C017302.2.1"/>
    </source>
</evidence>
<dbReference type="InterPro" id="IPR034577">
    <property type="entry name" value="NIMIN-2"/>
</dbReference>
<accession>A0A9I9DFN3</accession>
<feature type="region of interest" description="Disordered" evidence="1">
    <location>
        <begin position="136"/>
        <end position="164"/>
    </location>
</feature>
<feature type="region of interest" description="Disordered" evidence="1">
    <location>
        <begin position="61"/>
        <end position="95"/>
    </location>
</feature>
<dbReference type="PANTHER" id="PTHR35735:SF5">
    <property type="entry name" value="PROTEIN NIM1-INTERACTING 2"/>
    <property type="match status" value="1"/>
</dbReference>
<dbReference type="Gramene" id="MELO3C017302.2.1">
    <property type="protein sequence ID" value="MELO3C017302.2.1"/>
    <property type="gene ID" value="MELO3C017302.2"/>
</dbReference>
<name>A0A9I9DFN3_CUCME</name>
<sequence length="187" mass="21185">MASHIFSKNHFPFFLFSFFLTLCILPLNKSHFLPKTKFSSLFLSLNFFTLAKKSFQKMGKERERGSWKVESPIHEKKTENDDSTASPAAEEPTDEEVEEFYMILRRMKQMAEYFGVERGMLTKSLSAVVAAAANQQEKKEEEKGLSTAAPAPAEANQRGKDQKEVVEENGLRLLDLNIAVAVQSDGW</sequence>
<dbReference type="AlphaFoldDB" id="A0A9I9DFN3"/>
<evidence type="ECO:0000256" key="1">
    <source>
        <dbReference type="SAM" id="MobiDB-lite"/>
    </source>
</evidence>
<protein>
    <submittedName>
        <fullName evidence="2">Uncharacterized protein</fullName>
    </submittedName>
</protein>